<dbReference type="Proteomes" id="UP000717585">
    <property type="component" value="Unassembled WGS sequence"/>
</dbReference>
<organism evidence="1 2">
    <name type="scientific">Carpediemonas membranifera</name>
    <dbReference type="NCBI Taxonomy" id="201153"/>
    <lineage>
        <taxon>Eukaryota</taxon>
        <taxon>Metamonada</taxon>
        <taxon>Carpediemonas-like organisms</taxon>
        <taxon>Carpediemonas</taxon>
    </lineage>
</organism>
<dbReference type="EMBL" id="JAHDYR010000025">
    <property type="protein sequence ID" value="KAG9393118.1"/>
    <property type="molecule type" value="Genomic_DNA"/>
</dbReference>
<gene>
    <name evidence="1" type="ORF">J8273_3247</name>
</gene>
<protein>
    <submittedName>
        <fullName evidence="1">Uncharacterized protein</fullName>
    </submittedName>
</protein>
<name>A0A8J6ASQ3_9EUKA</name>
<evidence type="ECO:0000313" key="1">
    <source>
        <dbReference type="EMBL" id="KAG9393118.1"/>
    </source>
</evidence>
<dbReference type="AlphaFoldDB" id="A0A8J6ASQ3"/>
<keyword evidence="2" id="KW-1185">Reference proteome</keyword>
<proteinExistence type="predicted"/>
<evidence type="ECO:0000313" key="2">
    <source>
        <dbReference type="Proteomes" id="UP000717585"/>
    </source>
</evidence>
<accession>A0A8J6ASQ3</accession>
<sequence length="230" mass="24571">MITIELSELGFHRPLDSVDNKIAAVRFLIRTVNPYDESVDGDEKDIESLKGTIRELGIEISANSADIIPMTAISALCSLASAAKDLASEGTENIVADTITIATNLRNTIKASKVASVPHDGAPPLPQPEDLDKLKRETAHLTKGLRVDMSAADPPTVASNFRRDLASELRIASRLADAALAHRTELTGQQPQSRVELDGTQAGRVAELGAGLQHWVKQGKAALGLVERLA</sequence>
<comment type="caution">
    <text evidence="1">The sequence shown here is derived from an EMBL/GenBank/DDBJ whole genome shotgun (WGS) entry which is preliminary data.</text>
</comment>
<reference evidence="1" key="1">
    <citation type="submission" date="2021-05" db="EMBL/GenBank/DDBJ databases">
        <title>A free-living protist that lacks canonical eukaryotic 1 DNA replication and segregation systems.</title>
        <authorList>
            <person name="Salas-Leiva D.E."/>
            <person name="Tromer E.C."/>
            <person name="Curtis B.A."/>
            <person name="Jerlstrom-Hultqvist J."/>
            <person name="Kolisko M."/>
            <person name="Yi Z."/>
            <person name="Salas-Leiva J.S."/>
            <person name="Gallot-Lavallee L."/>
            <person name="Kops G.J.P.L."/>
            <person name="Archibald J.M."/>
            <person name="Simpson A.G.B."/>
            <person name="Roger A.J."/>
        </authorList>
    </citation>
    <scope>NUCLEOTIDE SEQUENCE</scope>
    <source>
        <strain evidence="1">BICM</strain>
    </source>
</reference>